<dbReference type="InterPro" id="IPR002035">
    <property type="entry name" value="VWF_A"/>
</dbReference>
<protein>
    <submittedName>
        <fullName evidence="2">Secreted protein with Ig-like and vWFA domain</fullName>
    </submittedName>
</protein>
<dbReference type="InterPro" id="IPR036465">
    <property type="entry name" value="vWFA_dom_sf"/>
</dbReference>
<name>A0A366DVE9_9NOCA</name>
<dbReference type="Pfam" id="PF18571">
    <property type="entry name" value="VWA_3_C"/>
    <property type="match status" value="1"/>
</dbReference>
<gene>
    <name evidence="2" type="ORF">DFR74_102486</name>
</gene>
<evidence type="ECO:0000259" key="1">
    <source>
        <dbReference type="PROSITE" id="PS50234"/>
    </source>
</evidence>
<dbReference type="Gene3D" id="3.40.50.410">
    <property type="entry name" value="von Willebrand factor, type A domain"/>
    <property type="match status" value="1"/>
</dbReference>
<dbReference type="SMART" id="SM00327">
    <property type="entry name" value="VWA"/>
    <property type="match status" value="1"/>
</dbReference>
<dbReference type="STRING" id="1210090.GCA_001613185_00137"/>
<feature type="domain" description="VWFA" evidence="1">
    <location>
        <begin position="50"/>
        <end position="230"/>
    </location>
</feature>
<dbReference type="Gene3D" id="2.60.40.3670">
    <property type="match status" value="1"/>
</dbReference>
<proteinExistence type="predicted"/>
<dbReference type="Pfam" id="PF13768">
    <property type="entry name" value="VWA_3"/>
    <property type="match status" value="1"/>
</dbReference>
<dbReference type="PANTHER" id="PTHR45737:SF6">
    <property type="entry name" value="VON WILLEBRAND FACTOR A DOMAIN-CONTAINING PROTEIN 5A"/>
    <property type="match status" value="1"/>
</dbReference>
<dbReference type="AlphaFoldDB" id="A0A366DVE9"/>
<dbReference type="InterPro" id="IPR041176">
    <property type="entry name" value="VWA_3_C"/>
</dbReference>
<dbReference type="RefSeq" id="WP_067501481.1">
    <property type="nucleotide sequence ID" value="NZ_CP107943.1"/>
</dbReference>
<organism evidence="2 3">
    <name type="scientific">Nocardia puris</name>
    <dbReference type="NCBI Taxonomy" id="208602"/>
    <lineage>
        <taxon>Bacteria</taxon>
        <taxon>Bacillati</taxon>
        <taxon>Actinomycetota</taxon>
        <taxon>Actinomycetes</taxon>
        <taxon>Mycobacteriales</taxon>
        <taxon>Nocardiaceae</taxon>
        <taxon>Nocardia</taxon>
    </lineage>
</organism>
<dbReference type="PANTHER" id="PTHR45737">
    <property type="entry name" value="VON WILLEBRAND FACTOR A DOMAIN-CONTAINING PROTEIN 5A"/>
    <property type="match status" value="1"/>
</dbReference>
<accession>A0A366DVE9</accession>
<dbReference type="Gene3D" id="1.20.120.1690">
    <property type="match status" value="1"/>
</dbReference>
<keyword evidence="3" id="KW-1185">Reference proteome</keyword>
<dbReference type="SUPFAM" id="SSF53300">
    <property type="entry name" value="vWA-like"/>
    <property type="match status" value="1"/>
</dbReference>
<dbReference type="Proteomes" id="UP000252586">
    <property type="component" value="Unassembled WGS sequence"/>
</dbReference>
<dbReference type="CDD" id="cd00198">
    <property type="entry name" value="vWFA"/>
    <property type="match status" value="1"/>
</dbReference>
<reference evidence="2 3" key="1">
    <citation type="submission" date="2018-06" db="EMBL/GenBank/DDBJ databases">
        <title>Genomic Encyclopedia of Type Strains, Phase IV (KMG-IV): sequencing the most valuable type-strain genomes for metagenomic binning, comparative biology and taxonomic classification.</title>
        <authorList>
            <person name="Goeker M."/>
        </authorList>
    </citation>
    <scope>NUCLEOTIDE SEQUENCE [LARGE SCALE GENOMIC DNA]</scope>
    <source>
        <strain evidence="2 3">DSM 44599</strain>
    </source>
</reference>
<comment type="caution">
    <text evidence="2">The sequence shown here is derived from an EMBL/GenBank/DDBJ whole genome shotgun (WGS) entry which is preliminary data.</text>
</comment>
<evidence type="ECO:0000313" key="2">
    <source>
        <dbReference type="EMBL" id="RBO94066.1"/>
    </source>
</evidence>
<dbReference type="PROSITE" id="PS50234">
    <property type="entry name" value="VWFA"/>
    <property type="match status" value="1"/>
</dbReference>
<evidence type="ECO:0000313" key="3">
    <source>
        <dbReference type="Proteomes" id="UP000252586"/>
    </source>
</evidence>
<sequence length="428" mass="44928">MNPVSDSGISVTVDQNEYLADGADVVDAVLTVETGADYVAAGPPPQRLEILIIDCSGSMGNAGKFEGARHATLAAIDALPDGTRFAIVAGTSMGRLVFPAEVPSVVADASSRAAARRALAKLKPDGGTAMGTWLGLARQLAAKHEDTMVHAILLTDGKNEHESPEALAEEIAKSEGAFTCDCRGVGTDWRVGELRTIAAALHGTADIVADPAHLAADFAAMTHDSLAKAIPELTLRVWTPAGAAVRFVKQVAPTIEDLTGRRAETGPQVGEYPLGAWGAEDRDYHLQVRLEPAAPGREKLAARISVIADGEVVGQGLVRAVWTTETELSARISARVAHYTGQAELAEAVQSGLAARKRGDVETATAKLRRAVQLAAESGNESTAKLLRGVVEVDERDGTVRLRSSVAAADEMALDVRSTKTARVRKEA</sequence>
<dbReference type="EMBL" id="QNRE01000002">
    <property type="protein sequence ID" value="RBO94066.1"/>
    <property type="molecule type" value="Genomic_DNA"/>
</dbReference>